<organism evidence="3 4">
    <name type="scientific">Roseomonas haemaphysalidis</name>
    <dbReference type="NCBI Taxonomy" id="2768162"/>
    <lineage>
        <taxon>Bacteria</taxon>
        <taxon>Pseudomonadati</taxon>
        <taxon>Pseudomonadota</taxon>
        <taxon>Alphaproteobacteria</taxon>
        <taxon>Acetobacterales</taxon>
        <taxon>Roseomonadaceae</taxon>
        <taxon>Roseomonas</taxon>
    </lineage>
</organism>
<dbReference type="PANTHER" id="PTHR30189:SF1">
    <property type="entry name" value="LPS-ASSEMBLY PROTEIN LPTD"/>
    <property type="match status" value="1"/>
</dbReference>
<comment type="caution">
    <text evidence="3">The sequence shown here is derived from an EMBL/GenBank/DDBJ whole genome shotgun (WGS) entry which is preliminary data.</text>
</comment>
<dbReference type="EMBL" id="JACTNG010000013">
    <property type="protein sequence ID" value="MBO1081191.1"/>
    <property type="molecule type" value="Genomic_DNA"/>
</dbReference>
<dbReference type="Proteomes" id="UP001518989">
    <property type="component" value="Unassembled WGS sequence"/>
</dbReference>
<dbReference type="InterPro" id="IPR050218">
    <property type="entry name" value="LptD"/>
</dbReference>
<accession>A0ABS3KUP1</accession>
<sequence length="811" mass="88311">MQRAQHHAGPGPAPTLPRRGVRLRRSWRLALLGSAALWPALLLPGASAPAQSLMGSGSGADLMGAIDPATGMMGSGQSGGALATPSIPAAPMPAPAAATAPARPAAAAGARDRNAPVTFTADEVEYDQDRNLVTARGSVEAWQNERILRTDTFTYNRETGIATAEGNVQLLEPDGQVTFADRAELTGDMRNGVIEGLKARLAQNGRMVANGARRTDGNVVDMSRVVYSTCDLCADDPEAAPLWQLRARVATHDREERRLRYRDATLDIDGWPVLYTPYLSHPDPTIPRASGFLTPVFGSSRYLGPFLQTPYYYAIDGSSDLTLRPTFSSKQSPGLGLDYRRRFNSGTVNLSASLGDLSGGNIADDERGWGGHIYSSAQFSLDEHWRAGININRASNQTYLRAWRYPAPRQLTSDVYLEGFWGTEGYVRLDSRIYQSLNERDDTSVIPIVLPNLYADYAYPRDGWGGYLTADTSNHILLRSSGTDTRRLATRVSYDLPKQDRFGSVWTVRGQADLIGLSADNLNLAPVSSTTESSNTTATGNVRVGLDWRMPFVRSAGEYGSQILEPRVQFVSGPSTGRQYDIPNEDSLDFEFTDANLFALNRFTGRDRQEGGTRVDAAMRGAWLFPNGGQVEGLVGRSFRASEEDVFYAGSGLEKKASDYVGRVRVSPVSWLDLIARARQDGETFANRLTETSARVSLGPVAVSGGYLFTTPNPALTTTPNARRREVSGGVSARLGQYWRAGATGRYDIETSKPVSAGVNLVYEDECLIFNTSYSRSWAENVSNSTYYPSGETLLFSVGFKTIGDFGFRAI</sequence>
<dbReference type="Gene3D" id="2.60.450.10">
    <property type="entry name" value="Lipopolysaccharide (LPS) transport protein A like domain"/>
    <property type="match status" value="1"/>
</dbReference>
<dbReference type="InterPro" id="IPR020889">
    <property type="entry name" value="LipoPS_assembly_LptD"/>
</dbReference>
<reference evidence="3 4" key="1">
    <citation type="submission" date="2020-09" db="EMBL/GenBank/DDBJ databases">
        <title>Roseomonas.</title>
        <authorList>
            <person name="Zhu W."/>
        </authorList>
    </citation>
    <scope>NUCLEOTIDE SEQUENCE [LARGE SCALE GENOMIC DNA]</scope>
    <source>
        <strain evidence="3 4">573</strain>
    </source>
</reference>
<comment type="caution">
    <text evidence="1">Lacks conserved residue(s) required for the propagation of feature annotation.</text>
</comment>
<comment type="similarity">
    <text evidence="1">Belongs to the LptD family.</text>
</comment>
<keyword evidence="4" id="KW-1185">Reference proteome</keyword>
<proteinExistence type="inferred from homology"/>
<name>A0ABS3KUP1_9PROT</name>
<dbReference type="HAMAP" id="MF_01411">
    <property type="entry name" value="LPS_assembly_LptD"/>
    <property type="match status" value="1"/>
</dbReference>
<gene>
    <name evidence="1" type="primary">lptD</name>
    <name evidence="3" type="ORF">IAI61_19350</name>
</gene>
<comment type="subunit">
    <text evidence="1">Component of the lipopolysaccharide transport and assembly complex.</text>
</comment>
<evidence type="ECO:0000313" key="3">
    <source>
        <dbReference type="EMBL" id="MBO1081191.1"/>
    </source>
</evidence>
<dbReference type="InterPro" id="IPR007543">
    <property type="entry name" value="LptD_C"/>
</dbReference>
<evidence type="ECO:0000313" key="4">
    <source>
        <dbReference type="Proteomes" id="UP001518989"/>
    </source>
</evidence>
<keyword evidence="1" id="KW-0732">Signal</keyword>
<keyword evidence="1" id="KW-0998">Cell outer membrane</keyword>
<keyword evidence="1" id="KW-0472">Membrane</keyword>
<comment type="function">
    <text evidence="1">Involved in the assembly of lipopolysaccharide (LPS) at the surface of the outer membrane.</text>
</comment>
<evidence type="ECO:0000256" key="1">
    <source>
        <dbReference type="HAMAP-Rule" id="MF_01411"/>
    </source>
</evidence>
<dbReference type="RefSeq" id="WP_207419367.1">
    <property type="nucleotide sequence ID" value="NZ_CP061177.1"/>
</dbReference>
<feature type="domain" description="LptD C-terminal" evidence="2">
    <location>
        <begin position="373"/>
        <end position="732"/>
    </location>
</feature>
<dbReference type="PANTHER" id="PTHR30189">
    <property type="entry name" value="LPS-ASSEMBLY PROTEIN"/>
    <property type="match status" value="1"/>
</dbReference>
<comment type="subcellular location">
    <subcellularLocation>
        <location evidence="1">Cell outer membrane</location>
    </subcellularLocation>
</comment>
<evidence type="ECO:0000259" key="2">
    <source>
        <dbReference type="Pfam" id="PF04453"/>
    </source>
</evidence>
<dbReference type="Pfam" id="PF04453">
    <property type="entry name" value="LptD"/>
    <property type="match status" value="1"/>
</dbReference>
<protein>
    <recommendedName>
        <fullName evidence="1">LPS-assembly protein LptD</fullName>
    </recommendedName>
</protein>